<evidence type="ECO:0000313" key="2">
    <source>
        <dbReference type="Proteomes" id="UP001472677"/>
    </source>
</evidence>
<evidence type="ECO:0008006" key="3">
    <source>
        <dbReference type="Google" id="ProtNLM"/>
    </source>
</evidence>
<comment type="caution">
    <text evidence="1">The sequence shown here is derived from an EMBL/GenBank/DDBJ whole genome shotgun (WGS) entry which is preliminary data.</text>
</comment>
<proteinExistence type="predicted"/>
<dbReference type="EMBL" id="JBBPBM010000010">
    <property type="protein sequence ID" value="KAK8565152.1"/>
    <property type="molecule type" value="Genomic_DNA"/>
</dbReference>
<protein>
    <recommendedName>
        <fullName evidence="3">RNase H type-1 domain-containing protein</fullName>
    </recommendedName>
</protein>
<sequence>MSHFQELPDESTALIHSCGGLEIREPLLADANVGASSWNLNDPISRASVEIYISSDSANVEEIENVKVDGALCEMVSRDNNNISWVEGVDRAMNVKNGWTGVVFWNQIIWISPLHLKTLGIGRNMPPCMIFKTSGVSCGGSSFGCCLELSLGDWKFLRVADIWFVVSYRSSRKEAYSDGWNGLYSDLLDIKFFIETNWEGNECLVIESDFKVVLNWLNEPTKRP</sequence>
<gene>
    <name evidence="1" type="ORF">V6N12_058726</name>
</gene>
<organism evidence="1 2">
    <name type="scientific">Hibiscus sabdariffa</name>
    <name type="common">roselle</name>
    <dbReference type="NCBI Taxonomy" id="183260"/>
    <lineage>
        <taxon>Eukaryota</taxon>
        <taxon>Viridiplantae</taxon>
        <taxon>Streptophyta</taxon>
        <taxon>Embryophyta</taxon>
        <taxon>Tracheophyta</taxon>
        <taxon>Spermatophyta</taxon>
        <taxon>Magnoliopsida</taxon>
        <taxon>eudicotyledons</taxon>
        <taxon>Gunneridae</taxon>
        <taxon>Pentapetalae</taxon>
        <taxon>rosids</taxon>
        <taxon>malvids</taxon>
        <taxon>Malvales</taxon>
        <taxon>Malvaceae</taxon>
        <taxon>Malvoideae</taxon>
        <taxon>Hibiscus</taxon>
    </lineage>
</organism>
<dbReference type="Proteomes" id="UP001472677">
    <property type="component" value="Unassembled WGS sequence"/>
</dbReference>
<name>A0ABR2ESY5_9ROSI</name>
<evidence type="ECO:0000313" key="1">
    <source>
        <dbReference type="EMBL" id="KAK8565152.1"/>
    </source>
</evidence>
<accession>A0ABR2ESY5</accession>
<keyword evidence="2" id="KW-1185">Reference proteome</keyword>
<reference evidence="1 2" key="1">
    <citation type="journal article" date="2024" name="G3 (Bethesda)">
        <title>Genome assembly of Hibiscus sabdariffa L. provides insights into metabolisms of medicinal natural products.</title>
        <authorList>
            <person name="Kim T."/>
        </authorList>
    </citation>
    <scope>NUCLEOTIDE SEQUENCE [LARGE SCALE GENOMIC DNA]</scope>
    <source>
        <strain evidence="1">TK-2024</strain>
        <tissue evidence="1">Old leaves</tissue>
    </source>
</reference>